<gene>
    <name evidence="1" type="ORF">Z520_02558</name>
</gene>
<sequence length="153" mass="17665">MATFDFARMRPDQYNLYDAASAVDFQNMVEDLMNVVRTNAAAFEERDAELSTFLRLLLESEDAWQLAAQVVPEFRYPQDRDLGEEDTLLNHILRAVEDKRPRAPYNDPKVAAEKAVMRLMFRNLVEYIETHGKGVTRATPQELEEIEDMGHAQ</sequence>
<dbReference type="OrthoDB" id="4161609at2759"/>
<dbReference type="RefSeq" id="XP_016636541.1">
    <property type="nucleotide sequence ID" value="XM_016773071.1"/>
</dbReference>
<reference evidence="1 2" key="1">
    <citation type="submission" date="2015-01" db="EMBL/GenBank/DDBJ databases">
        <title>The Genome Sequence of Fonsecaea multimorphosa CBS 102226.</title>
        <authorList>
            <consortium name="The Broad Institute Genomics Platform"/>
            <person name="Cuomo C."/>
            <person name="de Hoog S."/>
            <person name="Gorbushina A."/>
            <person name="Stielow B."/>
            <person name="Teixiera M."/>
            <person name="Abouelleil A."/>
            <person name="Chapman S.B."/>
            <person name="Priest M."/>
            <person name="Young S.K."/>
            <person name="Wortman J."/>
            <person name="Nusbaum C."/>
            <person name="Birren B."/>
        </authorList>
    </citation>
    <scope>NUCLEOTIDE SEQUENCE [LARGE SCALE GENOMIC DNA]</scope>
    <source>
        <strain evidence="1 2">CBS 102226</strain>
    </source>
</reference>
<evidence type="ECO:0000313" key="1">
    <source>
        <dbReference type="EMBL" id="KIY02419.1"/>
    </source>
</evidence>
<protein>
    <submittedName>
        <fullName evidence="1">Uncharacterized protein</fullName>
    </submittedName>
</protein>
<dbReference type="GeneID" id="27708304"/>
<evidence type="ECO:0000313" key="2">
    <source>
        <dbReference type="Proteomes" id="UP000053411"/>
    </source>
</evidence>
<accession>A0A0D2L0C8</accession>
<proteinExistence type="predicted"/>
<dbReference type="AlphaFoldDB" id="A0A0D2L0C8"/>
<name>A0A0D2L0C8_9EURO</name>
<dbReference type="VEuPathDB" id="FungiDB:Z520_02558"/>
<organism evidence="1 2">
    <name type="scientific">Fonsecaea multimorphosa CBS 102226</name>
    <dbReference type="NCBI Taxonomy" id="1442371"/>
    <lineage>
        <taxon>Eukaryota</taxon>
        <taxon>Fungi</taxon>
        <taxon>Dikarya</taxon>
        <taxon>Ascomycota</taxon>
        <taxon>Pezizomycotina</taxon>
        <taxon>Eurotiomycetes</taxon>
        <taxon>Chaetothyriomycetidae</taxon>
        <taxon>Chaetothyriales</taxon>
        <taxon>Herpotrichiellaceae</taxon>
        <taxon>Fonsecaea</taxon>
    </lineage>
</organism>
<dbReference type="EMBL" id="KN848064">
    <property type="protein sequence ID" value="KIY02419.1"/>
    <property type="molecule type" value="Genomic_DNA"/>
</dbReference>
<keyword evidence="2" id="KW-1185">Reference proteome</keyword>
<dbReference type="Proteomes" id="UP000053411">
    <property type="component" value="Unassembled WGS sequence"/>
</dbReference>